<evidence type="ECO:0000256" key="1">
    <source>
        <dbReference type="ARBA" id="ARBA00004496"/>
    </source>
</evidence>
<keyword evidence="4 12" id="KW-0436">Ligase</keyword>
<keyword evidence="10 12" id="KW-0648">Protein biosynthesis</keyword>
<dbReference type="FunFam" id="3.30.980.10:FF:000004">
    <property type="entry name" value="Alanine--tRNA ligase, cytoplasmic"/>
    <property type="match status" value="1"/>
</dbReference>
<dbReference type="InterPro" id="IPR018163">
    <property type="entry name" value="Thr/Ala-tRNA-synth_IIc_edit"/>
</dbReference>
<evidence type="ECO:0000256" key="2">
    <source>
        <dbReference type="ARBA" id="ARBA00008226"/>
    </source>
</evidence>
<proteinExistence type="inferred from homology"/>
<dbReference type="EMBL" id="CP002347">
    <property type="protein sequence ID" value="ADR18738.1"/>
    <property type="molecule type" value="Genomic_DNA"/>
</dbReference>
<dbReference type="FunFam" id="2.40.30.130:FF:000001">
    <property type="entry name" value="Alanine--tRNA ligase"/>
    <property type="match status" value="1"/>
</dbReference>
<evidence type="ECO:0000313" key="14">
    <source>
        <dbReference type="EMBL" id="ADR18738.1"/>
    </source>
</evidence>
<feature type="domain" description="Alanyl-transfer RNA synthetases family profile" evidence="13">
    <location>
        <begin position="2"/>
        <end position="709"/>
    </location>
</feature>
<dbReference type="Gene3D" id="2.40.30.130">
    <property type="match status" value="1"/>
</dbReference>
<dbReference type="InterPro" id="IPR012947">
    <property type="entry name" value="tRNA_SAD"/>
</dbReference>
<dbReference type="InterPro" id="IPR002318">
    <property type="entry name" value="Ala-tRNA-lgiase_IIc"/>
</dbReference>
<evidence type="ECO:0000256" key="12">
    <source>
        <dbReference type="HAMAP-Rule" id="MF_00036"/>
    </source>
</evidence>
<evidence type="ECO:0000256" key="3">
    <source>
        <dbReference type="ARBA" id="ARBA00022555"/>
    </source>
</evidence>
<dbReference type="FunFam" id="3.30.54.20:FF:000001">
    <property type="entry name" value="Alanine--tRNA ligase"/>
    <property type="match status" value="1"/>
</dbReference>
<keyword evidence="5 12" id="KW-0479">Metal-binding</keyword>
<dbReference type="SUPFAM" id="SSF101353">
    <property type="entry name" value="Putative anticodon-binding domain of alanyl-tRNA synthetase (AlaRS)"/>
    <property type="match status" value="1"/>
</dbReference>
<dbReference type="PROSITE" id="PS50860">
    <property type="entry name" value="AA_TRNA_LIGASE_II_ALA"/>
    <property type="match status" value="1"/>
</dbReference>
<dbReference type="SMART" id="SM00863">
    <property type="entry name" value="tRNA_SAD"/>
    <property type="match status" value="1"/>
</dbReference>
<keyword evidence="9 12" id="KW-0694">RNA-binding</keyword>
<keyword evidence="8 12" id="KW-0067">ATP-binding</keyword>
<dbReference type="InterPro" id="IPR018162">
    <property type="entry name" value="Ala-tRNA-ligase_IIc_anticod-bd"/>
</dbReference>
<organism evidence="14 15">
    <name type="scientific">Calditerrivibrio nitroreducens (strain DSM 19672 / NBRC 101217 / Yu37-1)</name>
    <dbReference type="NCBI Taxonomy" id="768670"/>
    <lineage>
        <taxon>Bacteria</taxon>
        <taxon>Pseudomonadati</taxon>
        <taxon>Deferribacterota</taxon>
        <taxon>Deferribacteres</taxon>
        <taxon>Deferribacterales</taxon>
        <taxon>Calditerrivibrionaceae</taxon>
    </lineage>
</organism>
<evidence type="ECO:0000256" key="10">
    <source>
        <dbReference type="ARBA" id="ARBA00022917"/>
    </source>
</evidence>
<name>E4TGX8_CALNY</name>
<feature type="binding site" evidence="12">
    <location>
        <position position="666"/>
    </location>
    <ligand>
        <name>Zn(2+)</name>
        <dbReference type="ChEBI" id="CHEBI:29105"/>
    </ligand>
</feature>
<dbReference type="FunFam" id="3.10.310.40:FF:000001">
    <property type="entry name" value="Alanine--tRNA ligase"/>
    <property type="match status" value="1"/>
</dbReference>
<dbReference type="Proteomes" id="UP000007039">
    <property type="component" value="Chromosome"/>
</dbReference>
<dbReference type="GO" id="GO:0005524">
    <property type="term" value="F:ATP binding"/>
    <property type="evidence" value="ECO:0007669"/>
    <property type="project" value="UniProtKB-UniRule"/>
</dbReference>
<dbReference type="PANTHER" id="PTHR11777:SF9">
    <property type="entry name" value="ALANINE--TRNA LIGASE, CYTOPLASMIC"/>
    <property type="match status" value="1"/>
</dbReference>
<dbReference type="GO" id="GO:0005829">
    <property type="term" value="C:cytosol"/>
    <property type="evidence" value="ECO:0007669"/>
    <property type="project" value="TreeGrafter"/>
</dbReference>
<dbReference type="InterPro" id="IPR018165">
    <property type="entry name" value="Ala-tRNA-synth_IIc_core"/>
</dbReference>
<dbReference type="Gene3D" id="3.30.54.20">
    <property type="match status" value="1"/>
</dbReference>
<dbReference type="InterPro" id="IPR003156">
    <property type="entry name" value="DHHA1_dom"/>
</dbReference>
<evidence type="ECO:0000256" key="7">
    <source>
        <dbReference type="ARBA" id="ARBA00022833"/>
    </source>
</evidence>
<comment type="catalytic activity">
    <reaction evidence="12">
        <text>tRNA(Ala) + L-alanine + ATP = L-alanyl-tRNA(Ala) + AMP + diphosphate</text>
        <dbReference type="Rhea" id="RHEA:12540"/>
        <dbReference type="Rhea" id="RHEA-COMP:9657"/>
        <dbReference type="Rhea" id="RHEA-COMP:9923"/>
        <dbReference type="ChEBI" id="CHEBI:30616"/>
        <dbReference type="ChEBI" id="CHEBI:33019"/>
        <dbReference type="ChEBI" id="CHEBI:57972"/>
        <dbReference type="ChEBI" id="CHEBI:78442"/>
        <dbReference type="ChEBI" id="CHEBI:78497"/>
        <dbReference type="ChEBI" id="CHEBI:456215"/>
        <dbReference type="EC" id="6.1.1.7"/>
    </reaction>
</comment>
<dbReference type="Gene3D" id="6.10.250.550">
    <property type="match status" value="1"/>
</dbReference>
<dbReference type="Pfam" id="PF01411">
    <property type="entry name" value="tRNA-synt_2c"/>
    <property type="match status" value="1"/>
</dbReference>
<dbReference type="FunFam" id="3.30.930.10:FF:000004">
    <property type="entry name" value="Alanine--tRNA ligase"/>
    <property type="match status" value="1"/>
</dbReference>
<evidence type="ECO:0000256" key="8">
    <source>
        <dbReference type="ARBA" id="ARBA00022840"/>
    </source>
</evidence>
<dbReference type="HAMAP" id="MF_00036_B">
    <property type="entry name" value="Ala_tRNA_synth_B"/>
    <property type="match status" value="1"/>
</dbReference>
<evidence type="ECO:0000256" key="9">
    <source>
        <dbReference type="ARBA" id="ARBA00022884"/>
    </source>
</evidence>
<gene>
    <name evidence="12" type="primary">alaS</name>
    <name evidence="14" type="ordered locus">Calni_0827</name>
</gene>
<dbReference type="PANTHER" id="PTHR11777">
    <property type="entry name" value="ALANYL-TRNA SYNTHETASE"/>
    <property type="match status" value="1"/>
</dbReference>
<dbReference type="GO" id="GO:0000049">
    <property type="term" value="F:tRNA binding"/>
    <property type="evidence" value="ECO:0007669"/>
    <property type="project" value="UniProtKB-KW"/>
</dbReference>
<dbReference type="InterPro" id="IPR018164">
    <property type="entry name" value="Ala-tRNA-synth_IIc_N"/>
</dbReference>
<protein>
    <recommendedName>
        <fullName evidence="12">Alanine--tRNA ligase</fullName>
        <ecNumber evidence="12">6.1.1.7</ecNumber>
    </recommendedName>
    <alternativeName>
        <fullName evidence="12">Alanyl-tRNA synthetase</fullName>
        <shortName evidence="12">AlaRS</shortName>
    </alternativeName>
</protein>
<dbReference type="Pfam" id="PF07973">
    <property type="entry name" value="tRNA_SAD"/>
    <property type="match status" value="1"/>
</dbReference>
<dbReference type="CDD" id="cd00673">
    <property type="entry name" value="AlaRS_core"/>
    <property type="match status" value="1"/>
</dbReference>
<dbReference type="NCBIfam" id="TIGR00344">
    <property type="entry name" value="alaS"/>
    <property type="match status" value="1"/>
</dbReference>
<dbReference type="STRING" id="768670.Calni_0827"/>
<evidence type="ECO:0000313" key="15">
    <source>
        <dbReference type="Proteomes" id="UP000007039"/>
    </source>
</evidence>
<dbReference type="EC" id="6.1.1.7" evidence="12"/>
<dbReference type="Gene3D" id="3.30.980.10">
    <property type="entry name" value="Threonyl-trna Synthetase, Chain A, domain 2"/>
    <property type="match status" value="1"/>
</dbReference>
<sequence length="873" mass="98789">MISGKDIREKFLKYFEKHGHKIVDSSSLVPQNDPTLLFTNAGMNQFKDLFLGLEKREYTRATTCQKVVRAGGKHNDLENVGRTARHHTFFEMLGNFSFGDYFKKEAIEYAWEFLTKELGLPEEKLFVSIYYDDEEAFEIWNKVIGIPAEKILRRGEKDNFWSMGDTGPCGPCSEIHIDQGPEAGCRKPDCNPDCDCDRHLELWNLVFMQYDRSADGKLTPLPKPSIDTGMGLERITAVCQGKLSNYDTDLIKPIIEFTAKLAGKNYGNNEKDDVSLRVIADHSRSTTFLIADGVIPSNEGRGYVLRRIMRRAMRHGKMLGFDGTFFYKVCEFVVDFMGDHYIELKDKKDYISKMVAFEEKRFSRTLDLGLKLIDELLEKNKDRKEISGSEIFKLYDTYGFPIDLLQDIAEDNGYKLDLMGFDKEMALQQERAKKHWVGSGEEKIAEVYKKLSHLKTEFQGYDNHSLSSKILALIENGEEKQEVQEGKEVDILLEQTPFYPEGGGQQGDTGTIYSREAIAEVKDTKKYGNLIVHKAIVKKGTLKVGENVTAEIDSVKRIATERNHTSTHLLHKALQMVLGDHVRQAGSLVNDEKLRFDFSHFEAISKDDIIEIERIVNSIIIKNLSVTKTLMPIEEAVKSGAMALFGEKYDRIVRVVEVSDFSKELCGGCHVRNTGEIGFFRIIGEMSVAAGVRRIEAVTGMKAFDEYVKMKNILDDIMLTIKVSQDQIVSRVKDLLEENKAIKKDLDDQKSRELMKMMEDLDRYTYDINGVKLISIKISYPDINKVRELADNIKDKIKSGIVLIAAINNDKLTILCGITRDLTDRFSADKIVKEITKITGGGGGGRSDFAQAGGKDISKLDEALTKIKSFLGA</sequence>
<keyword evidence="6 12" id="KW-0547">Nucleotide-binding</keyword>
<dbReference type="InterPro" id="IPR050058">
    <property type="entry name" value="Ala-tRNA_ligase"/>
</dbReference>
<keyword evidence="12" id="KW-0963">Cytoplasm</keyword>
<keyword evidence="11 12" id="KW-0030">Aminoacyl-tRNA synthetase</keyword>
<evidence type="ECO:0000256" key="11">
    <source>
        <dbReference type="ARBA" id="ARBA00023146"/>
    </source>
</evidence>
<comment type="subcellular location">
    <subcellularLocation>
        <location evidence="1 12">Cytoplasm</location>
    </subcellularLocation>
</comment>
<reference evidence="14 15" key="1">
    <citation type="journal article" date="2011" name="Stand. Genomic Sci.">
        <title>Complete genome sequence of Calditerrivibrio nitroreducens type strain (Yu37-1).</title>
        <authorList>
            <person name="Pitluck S."/>
            <person name="Sikorski J."/>
            <person name="Zeytun A."/>
            <person name="Lapidus A."/>
            <person name="Nolan M."/>
            <person name="Lucas S."/>
            <person name="Hammon N."/>
            <person name="Deshpande S."/>
            <person name="Cheng J.F."/>
            <person name="Tapia R."/>
            <person name="Han C."/>
            <person name="Goodwin L."/>
            <person name="Liolios K."/>
            <person name="Pagani I."/>
            <person name="Ivanova N."/>
            <person name="Mavromatis K."/>
            <person name="Pati A."/>
            <person name="Chen A."/>
            <person name="Palaniappan K."/>
            <person name="Hauser L."/>
            <person name="Chang Y.J."/>
            <person name="Jeffries C.D."/>
            <person name="Detter J.C."/>
            <person name="Brambilla E."/>
            <person name="Djao O.D."/>
            <person name="Rohde M."/>
            <person name="Spring S."/>
            <person name="Goker M."/>
            <person name="Woyke T."/>
            <person name="Bristow J."/>
            <person name="Eisen J.A."/>
            <person name="Markowitz V."/>
            <person name="Hugenholtz P."/>
            <person name="Kyrpides N.C."/>
            <person name="Klenk H.P."/>
            <person name="Land M."/>
        </authorList>
    </citation>
    <scope>NUCLEOTIDE SEQUENCE [LARGE SCALE GENOMIC DNA]</scope>
    <source>
        <strain evidence="15">DSM 19672 / NBRC 101217 / Yu37-1</strain>
    </source>
</reference>
<dbReference type="GO" id="GO:0002161">
    <property type="term" value="F:aminoacyl-tRNA deacylase activity"/>
    <property type="evidence" value="ECO:0007669"/>
    <property type="project" value="TreeGrafter"/>
</dbReference>
<dbReference type="SUPFAM" id="SSF50447">
    <property type="entry name" value="Translation proteins"/>
    <property type="match status" value="1"/>
</dbReference>
<dbReference type="AlphaFoldDB" id="E4TGX8"/>
<feature type="binding site" evidence="12">
    <location>
        <position position="564"/>
    </location>
    <ligand>
        <name>Zn(2+)</name>
        <dbReference type="ChEBI" id="CHEBI:29105"/>
    </ligand>
</feature>
<evidence type="ECO:0000256" key="6">
    <source>
        <dbReference type="ARBA" id="ARBA00022741"/>
    </source>
</evidence>
<dbReference type="GO" id="GO:0004813">
    <property type="term" value="F:alanine-tRNA ligase activity"/>
    <property type="evidence" value="ECO:0007669"/>
    <property type="project" value="UniProtKB-UniRule"/>
</dbReference>
<comment type="similarity">
    <text evidence="2 12">Belongs to the class-II aminoacyl-tRNA synthetase family.</text>
</comment>
<feature type="binding site" evidence="12">
    <location>
        <position position="670"/>
    </location>
    <ligand>
        <name>Zn(2+)</name>
        <dbReference type="ChEBI" id="CHEBI:29105"/>
    </ligand>
</feature>
<dbReference type="GO" id="GO:0008270">
    <property type="term" value="F:zinc ion binding"/>
    <property type="evidence" value="ECO:0007669"/>
    <property type="project" value="UniProtKB-UniRule"/>
</dbReference>
<evidence type="ECO:0000256" key="4">
    <source>
        <dbReference type="ARBA" id="ARBA00022598"/>
    </source>
</evidence>
<dbReference type="InterPro" id="IPR023033">
    <property type="entry name" value="Ala_tRNA_ligase_euk/bac"/>
</dbReference>
<dbReference type="Gene3D" id="3.10.310.40">
    <property type="match status" value="1"/>
</dbReference>
<dbReference type="Pfam" id="PF02272">
    <property type="entry name" value="DHHA1"/>
    <property type="match status" value="1"/>
</dbReference>
<keyword evidence="15" id="KW-1185">Reference proteome</keyword>
<keyword evidence="3 12" id="KW-0820">tRNA-binding</keyword>
<feature type="binding site" evidence="12">
    <location>
        <position position="568"/>
    </location>
    <ligand>
        <name>Zn(2+)</name>
        <dbReference type="ChEBI" id="CHEBI:29105"/>
    </ligand>
</feature>
<comment type="cofactor">
    <cofactor evidence="12">
        <name>Zn(2+)</name>
        <dbReference type="ChEBI" id="CHEBI:29105"/>
    </cofactor>
    <text evidence="12">Binds 1 zinc ion per subunit.</text>
</comment>
<evidence type="ECO:0000256" key="5">
    <source>
        <dbReference type="ARBA" id="ARBA00022723"/>
    </source>
</evidence>
<dbReference type="SUPFAM" id="SSF55186">
    <property type="entry name" value="ThrRS/AlaRS common domain"/>
    <property type="match status" value="1"/>
</dbReference>
<dbReference type="InterPro" id="IPR009000">
    <property type="entry name" value="Transl_B-barrel_sf"/>
</dbReference>
<comment type="function">
    <text evidence="12">Catalyzes the attachment of alanine to tRNA(Ala) in a two-step reaction: alanine is first activated by ATP to form Ala-AMP and then transferred to the acceptor end of tRNA(Ala). Also edits incorrectly charged Ser-tRNA(Ala) and Gly-tRNA(Ala) via its editing domain.</text>
</comment>
<dbReference type="HOGENOM" id="CLU_004485_1_1_0"/>
<dbReference type="InterPro" id="IPR045864">
    <property type="entry name" value="aa-tRNA-synth_II/BPL/LPL"/>
</dbReference>
<dbReference type="SUPFAM" id="SSF55681">
    <property type="entry name" value="Class II aaRS and biotin synthetases"/>
    <property type="match status" value="1"/>
</dbReference>
<keyword evidence="7 12" id="KW-0862">Zinc</keyword>
<dbReference type="PRINTS" id="PR00980">
    <property type="entry name" value="TRNASYNTHALA"/>
</dbReference>
<accession>E4TGX8</accession>
<dbReference type="Gene3D" id="3.30.930.10">
    <property type="entry name" value="Bira Bifunctional Protein, Domain 2"/>
    <property type="match status" value="1"/>
</dbReference>
<comment type="domain">
    <text evidence="12">Consists of three domains; the N-terminal catalytic domain, the editing domain and the C-terminal C-Ala domain. The editing domain removes incorrectly charged amino acids, while the C-Ala domain, along with tRNA(Ala), serves as a bridge to cooperatively bring together the editing and aminoacylation centers thus stimulating deacylation of misacylated tRNAs.</text>
</comment>
<dbReference type="KEGG" id="cni:Calni_0827"/>
<evidence type="ECO:0000259" key="13">
    <source>
        <dbReference type="PROSITE" id="PS50860"/>
    </source>
</evidence>
<dbReference type="eggNOG" id="COG0013">
    <property type="taxonomic scope" value="Bacteria"/>
</dbReference>
<dbReference type="GO" id="GO:0006419">
    <property type="term" value="P:alanyl-tRNA aminoacylation"/>
    <property type="evidence" value="ECO:0007669"/>
    <property type="project" value="UniProtKB-UniRule"/>
</dbReference>